<name>A0A222Z3C5_9CAUD</name>
<organism evidence="1 2">
    <name type="scientific">Arthrobacter phage Timinator</name>
    <dbReference type="NCBI Taxonomy" id="2024006"/>
    <lineage>
        <taxon>Viruses</taxon>
        <taxon>Duplodnaviria</taxon>
        <taxon>Heunggongvirae</taxon>
        <taxon>Uroviricota</taxon>
        <taxon>Caudoviricetes</taxon>
        <taxon>Berryhillviridae</taxon>
        <taxon>Marthavirus</taxon>
        <taxon>Marthavirus barretlemon</taxon>
    </lineage>
</organism>
<gene>
    <name evidence="1" type="ORF">SEA_TIMINATOR_66</name>
</gene>
<protein>
    <submittedName>
        <fullName evidence="1">Uncharacterized protein</fullName>
    </submittedName>
</protein>
<reference evidence="1 2" key="1">
    <citation type="submission" date="2017-06" db="EMBL/GenBank/DDBJ databases">
        <authorList>
            <person name="Adair T.L."/>
            <person name="Chang J.P."/>
            <person name="Chiang A."/>
            <person name="Driver Y.D."/>
            <person name="Guynup T.A."/>
            <person name="Hanson B.S."/>
            <person name="Hastings J.L."/>
            <person name="Heimbuch M.D."/>
            <person name="Heller G.S."/>
            <person name="Kim M.J."/>
            <person name="Kowalski T.M."/>
            <person name="Lucas L."/>
            <person name="Mcmillin K.J."/>
            <person name="Mullen W.G."/>
            <person name="Peckinpah A.G."/>
            <person name="Reyes A."/>
            <person name="Sauser-Rojo S.L."/>
            <person name="Schmidt K.I."/>
            <person name="Scott K.A."/>
            <person name="Tateossian T.S."/>
            <person name="Willenborg H.M."/>
            <person name="Wilson K.M."/>
            <person name="Wong W.C."/>
            <person name="Wyatt K.R."/>
            <person name="Young A."/>
            <person name="Klyczek K."/>
            <person name="Garlena R.A."/>
            <person name="Russell D.A."/>
            <person name="Pope W.H."/>
            <person name="Jacobs-Sera D."/>
            <person name="Hendrix R.W."/>
            <person name="Hatfull G.F."/>
        </authorList>
    </citation>
    <scope>NUCLEOTIDE SEQUENCE [LARGE SCALE GENOMIC DNA]</scope>
</reference>
<evidence type="ECO:0000313" key="2">
    <source>
        <dbReference type="Proteomes" id="UP000224213"/>
    </source>
</evidence>
<dbReference type="EMBL" id="MF377441">
    <property type="protein sequence ID" value="ASR78095.1"/>
    <property type="molecule type" value="Genomic_DNA"/>
</dbReference>
<evidence type="ECO:0000313" key="1">
    <source>
        <dbReference type="EMBL" id="ASR78095.1"/>
    </source>
</evidence>
<proteinExistence type="predicted"/>
<dbReference type="Proteomes" id="UP000224213">
    <property type="component" value="Segment"/>
</dbReference>
<accession>A0A222Z3C5</accession>
<sequence length="136" mass="15417">MEIGTTIYEIETADEYGDWHKVLTTRDPLRALSKAAELACDQKSTRQTTLYEKDQIVKPKPAQMPSIGRIVHYYQGSTDTVLPAIVQAVGPVDETGMPKLRLDVRWTDREDSMPLDLMRPFSAEYSSGCWSWPPRA</sequence>